<evidence type="ECO:0000256" key="9">
    <source>
        <dbReference type="SAM" id="MobiDB-lite"/>
    </source>
</evidence>
<gene>
    <name evidence="11" type="ORF">K490DRAFT_34671</name>
</gene>
<feature type="domain" description="Conserved oligomeric Golgi complex subunit 2 N-terminal" evidence="10">
    <location>
        <begin position="28"/>
        <end position="92"/>
    </location>
</feature>
<comment type="caution">
    <text evidence="11">The sequence shown here is derived from an EMBL/GenBank/DDBJ whole genome shotgun (WGS) entry which is preliminary data.</text>
</comment>
<dbReference type="Proteomes" id="UP000799776">
    <property type="component" value="Unassembled WGS sequence"/>
</dbReference>
<keyword evidence="12" id="KW-1185">Reference proteome</keyword>
<protein>
    <recommendedName>
        <fullName evidence="3">Conserved oligomeric Golgi complex subunit 2</fullName>
    </recommendedName>
    <alternativeName>
        <fullName evidence="8">Component of oligomeric Golgi complex 2</fullName>
    </alternativeName>
</protein>
<sequence length="274" mass="30072">SSPNPDPDTLASFPAALPRADFRIPPSEFSPATYLSTLHNRHQTLSDLRSDLRARSQLIARELLDLVNANYADFLSLGAALRGGEDRVEEVRVGLLGFRGAVEGVRGKVADREGEVEVLVEERRRVRAEREKARALLDVHRRLGELESGLMVGSGVKHAEAGSDSESDTEEEDEDDGQGGEDEPAGLARLRRLVRQYLVVRQLVQRVGPEHPFLVTQESRMMKVRNTLLLDLGAALKQAKSTGPSGQGRVLKTMAIYAEMDESAEAVKVLRGNS</sequence>
<evidence type="ECO:0000256" key="2">
    <source>
        <dbReference type="ARBA" id="ARBA00007603"/>
    </source>
</evidence>
<dbReference type="AlphaFoldDB" id="A0A9P4HZK6"/>
<evidence type="ECO:0000256" key="7">
    <source>
        <dbReference type="ARBA" id="ARBA00023136"/>
    </source>
</evidence>
<feature type="compositionally biased region" description="Acidic residues" evidence="9">
    <location>
        <begin position="163"/>
        <end position="184"/>
    </location>
</feature>
<evidence type="ECO:0000256" key="1">
    <source>
        <dbReference type="ARBA" id="ARBA00004395"/>
    </source>
</evidence>
<keyword evidence="7" id="KW-0472">Membrane</keyword>
<accession>A0A9P4HZK6</accession>
<dbReference type="InterPro" id="IPR009316">
    <property type="entry name" value="COG2"/>
</dbReference>
<feature type="region of interest" description="Disordered" evidence="9">
    <location>
        <begin position="154"/>
        <end position="184"/>
    </location>
</feature>
<organism evidence="11 12">
    <name type="scientific">Saccharata proteae CBS 121410</name>
    <dbReference type="NCBI Taxonomy" id="1314787"/>
    <lineage>
        <taxon>Eukaryota</taxon>
        <taxon>Fungi</taxon>
        <taxon>Dikarya</taxon>
        <taxon>Ascomycota</taxon>
        <taxon>Pezizomycotina</taxon>
        <taxon>Dothideomycetes</taxon>
        <taxon>Dothideomycetes incertae sedis</taxon>
        <taxon>Botryosphaeriales</taxon>
        <taxon>Saccharataceae</taxon>
        <taxon>Saccharata</taxon>
    </lineage>
</organism>
<dbReference type="InterPro" id="IPR024602">
    <property type="entry name" value="COG_su2_N"/>
</dbReference>
<dbReference type="EMBL" id="ML978712">
    <property type="protein sequence ID" value="KAF2090749.1"/>
    <property type="molecule type" value="Genomic_DNA"/>
</dbReference>
<comment type="similarity">
    <text evidence="2">Belongs to the COG2 family.</text>
</comment>
<dbReference type="PANTHER" id="PTHR12961">
    <property type="entry name" value="CONSERVED OLIGOMERIC GOLGI COMPLEX COMPONENT 2"/>
    <property type="match status" value="1"/>
</dbReference>
<dbReference type="PANTHER" id="PTHR12961:SF0">
    <property type="entry name" value="CONSERVED OLIGOMERIC GOLGI COMPLEX SUBUNIT 2"/>
    <property type="match status" value="1"/>
</dbReference>
<dbReference type="GO" id="GO:0007030">
    <property type="term" value="P:Golgi organization"/>
    <property type="evidence" value="ECO:0007669"/>
    <property type="project" value="InterPro"/>
</dbReference>
<evidence type="ECO:0000313" key="12">
    <source>
        <dbReference type="Proteomes" id="UP000799776"/>
    </source>
</evidence>
<reference evidence="11" key="1">
    <citation type="journal article" date="2020" name="Stud. Mycol.">
        <title>101 Dothideomycetes genomes: a test case for predicting lifestyles and emergence of pathogens.</title>
        <authorList>
            <person name="Haridas S."/>
            <person name="Albert R."/>
            <person name="Binder M."/>
            <person name="Bloem J."/>
            <person name="Labutti K."/>
            <person name="Salamov A."/>
            <person name="Andreopoulos B."/>
            <person name="Baker S."/>
            <person name="Barry K."/>
            <person name="Bills G."/>
            <person name="Bluhm B."/>
            <person name="Cannon C."/>
            <person name="Castanera R."/>
            <person name="Culley D."/>
            <person name="Daum C."/>
            <person name="Ezra D."/>
            <person name="Gonzalez J."/>
            <person name="Henrissat B."/>
            <person name="Kuo A."/>
            <person name="Liang C."/>
            <person name="Lipzen A."/>
            <person name="Lutzoni F."/>
            <person name="Magnuson J."/>
            <person name="Mondo S."/>
            <person name="Nolan M."/>
            <person name="Ohm R."/>
            <person name="Pangilinan J."/>
            <person name="Park H.-J."/>
            <person name="Ramirez L."/>
            <person name="Alfaro M."/>
            <person name="Sun H."/>
            <person name="Tritt A."/>
            <person name="Yoshinaga Y."/>
            <person name="Zwiers L.-H."/>
            <person name="Turgeon B."/>
            <person name="Goodwin S."/>
            <person name="Spatafora J."/>
            <person name="Crous P."/>
            <person name="Grigoriev I."/>
        </authorList>
    </citation>
    <scope>NUCLEOTIDE SEQUENCE</scope>
    <source>
        <strain evidence="11">CBS 121410</strain>
    </source>
</reference>
<evidence type="ECO:0000256" key="8">
    <source>
        <dbReference type="ARBA" id="ARBA00031344"/>
    </source>
</evidence>
<dbReference type="GO" id="GO:0000139">
    <property type="term" value="C:Golgi membrane"/>
    <property type="evidence" value="ECO:0007669"/>
    <property type="project" value="UniProtKB-SubCell"/>
</dbReference>
<keyword evidence="5" id="KW-0653">Protein transport</keyword>
<evidence type="ECO:0000256" key="4">
    <source>
        <dbReference type="ARBA" id="ARBA00022448"/>
    </source>
</evidence>
<dbReference type="GO" id="GO:0015031">
    <property type="term" value="P:protein transport"/>
    <property type="evidence" value="ECO:0007669"/>
    <property type="project" value="UniProtKB-KW"/>
</dbReference>
<proteinExistence type="inferred from homology"/>
<dbReference type="OrthoDB" id="332281at2759"/>
<feature type="non-terminal residue" evidence="11">
    <location>
        <position position="1"/>
    </location>
</feature>
<evidence type="ECO:0000313" key="11">
    <source>
        <dbReference type="EMBL" id="KAF2090749.1"/>
    </source>
</evidence>
<evidence type="ECO:0000259" key="10">
    <source>
        <dbReference type="Pfam" id="PF06148"/>
    </source>
</evidence>
<keyword evidence="4" id="KW-0813">Transport</keyword>
<evidence type="ECO:0000256" key="6">
    <source>
        <dbReference type="ARBA" id="ARBA00023034"/>
    </source>
</evidence>
<comment type="subcellular location">
    <subcellularLocation>
        <location evidence="1">Golgi apparatus membrane</location>
        <topology evidence="1">Peripheral membrane protein</topology>
    </subcellularLocation>
</comment>
<name>A0A9P4HZK6_9PEZI</name>
<evidence type="ECO:0000256" key="5">
    <source>
        <dbReference type="ARBA" id="ARBA00022927"/>
    </source>
</evidence>
<dbReference type="Pfam" id="PF06148">
    <property type="entry name" value="COG2_N"/>
    <property type="match status" value="1"/>
</dbReference>
<dbReference type="GO" id="GO:0017119">
    <property type="term" value="C:Golgi transport complex"/>
    <property type="evidence" value="ECO:0007669"/>
    <property type="project" value="TreeGrafter"/>
</dbReference>
<dbReference type="GO" id="GO:0006891">
    <property type="term" value="P:intra-Golgi vesicle-mediated transport"/>
    <property type="evidence" value="ECO:0007669"/>
    <property type="project" value="TreeGrafter"/>
</dbReference>
<keyword evidence="6" id="KW-0333">Golgi apparatus</keyword>
<evidence type="ECO:0000256" key="3">
    <source>
        <dbReference type="ARBA" id="ARBA00020977"/>
    </source>
</evidence>